<name>A0A1A9GJL4_9ACTN</name>
<keyword evidence="1" id="KW-0812">Transmembrane</keyword>
<dbReference type="AlphaFoldDB" id="A0A1A9GJL4"/>
<dbReference type="OrthoDB" id="9975210at2"/>
<keyword evidence="1" id="KW-1133">Transmembrane helix</keyword>
<dbReference type="KEGG" id="ndk:I601_2099"/>
<organism evidence="2 3">
    <name type="scientific">Nocardioides dokdonensis FR1436</name>
    <dbReference type="NCBI Taxonomy" id="1300347"/>
    <lineage>
        <taxon>Bacteria</taxon>
        <taxon>Bacillati</taxon>
        <taxon>Actinomycetota</taxon>
        <taxon>Actinomycetes</taxon>
        <taxon>Propionibacteriales</taxon>
        <taxon>Nocardioidaceae</taxon>
        <taxon>Nocardioides</taxon>
    </lineage>
</organism>
<evidence type="ECO:0000313" key="2">
    <source>
        <dbReference type="EMBL" id="ANH38527.1"/>
    </source>
</evidence>
<protein>
    <submittedName>
        <fullName evidence="2">Uncharacterized protein</fullName>
    </submittedName>
</protein>
<proteinExistence type="predicted"/>
<dbReference type="PATRIC" id="fig|1300347.3.peg.2097"/>
<evidence type="ECO:0000256" key="1">
    <source>
        <dbReference type="SAM" id="Phobius"/>
    </source>
</evidence>
<dbReference type="STRING" id="1300347.I601_2099"/>
<evidence type="ECO:0000313" key="3">
    <source>
        <dbReference type="Proteomes" id="UP000077868"/>
    </source>
</evidence>
<dbReference type="RefSeq" id="WP_068109102.1">
    <property type="nucleotide sequence ID" value="NZ_CP015079.1"/>
</dbReference>
<feature type="transmembrane region" description="Helical" evidence="1">
    <location>
        <begin position="49"/>
        <end position="68"/>
    </location>
</feature>
<reference evidence="2 3" key="1">
    <citation type="submission" date="2016-03" db="EMBL/GenBank/DDBJ databases">
        <title>Complete genome sequence of a soil Actinobacterium, Nocardioides dokdonensis FR1436.</title>
        <authorList>
            <person name="Kwon S.-K."/>
            <person name="Kim K."/>
            <person name="Kim J.F."/>
        </authorList>
    </citation>
    <scope>NUCLEOTIDE SEQUENCE [LARGE SCALE GENOMIC DNA]</scope>
    <source>
        <strain evidence="2 3">FR1436</strain>
    </source>
</reference>
<gene>
    <name evidence="2" type="ORF">I601_2099</name>
</gene>
<keyword evidence="1" id="KW-0472">Membrane</keyword>
<dbReference type="Proteomes" id="UP000077868">
    <property type="component" value="Chromosome"/>
</dbReference>
<keyword evidence="3" id="KW-1185">Reference proteome</keyword>
<dbReference type="EMBL" id="CP015079">
    <property type="protein sequence ID" value="ANH38527.1"/>
    <property type="molecule type" value="Genomic_DNA"/>
</dbReference>
<sequence length="75" mass="7638">MGNGLQLMAIGALLVGSLLLRNAAAGHLTPGMVPACLEGRLRLTNRMAPWMLAGASAAVLAGSVLTLVSQIATRQ</sequence>
<accession>A0A1A9GJL4</accession>